<dbReference type="Gene3D" id="1.20.1740.10">
    <property type="entry name" value="Amino acid/polyamine transporter I"/>
    <property type="match status" value="1"/>
</dbReference>
<dbReference type="PANTHER" id="PTHR43341">
    <property type="entry name" value="AMINO ACID PERMEASE"/>
    <property type="match status" value="1"/>
</dbReference>
<dbReference type="EMBL" id="DS231731">
    <property type="protein sequence ID" value="KNB19255.1"/>
    <property type="molecule type" value="Genomic_DNA"/>
</dbReference>
<feature type="region of interest" description="Disordered" evidence="1">
    <location>
        <begin position="1"/>
        <end position="23"/>
    </location>
</feature>
<dbReference type="VEuPathDB" id="FungiDB:FOXG_22497"/>
<dbReference type="GO" id="GO:0016020">
    <property type="term" value="C:membrane"/>
    <property type="evidence" value="ECO:0007669"/>
    <property type="project" value="TreeGrafter"/>
</dbReference>
<feature type="compositionally biased region" description="Basic and acidic residues" evidence="1">
    <location>
        <begin position="1"/>
        <end position="11"/>
    </location>
</feature>
<dbReference type="GeneID" id="28963203"/>
<keyword evidence="2" id="KW-1133">Transmembrane helix</keyword>
<gene>
    <name evidence="3" type="ORF">FOXG_22497</name>
</gene>
<evidence type="ECO:0008006" key="5">
    <source>
        <dbReference type="Google" id="ProtNLM"/>
    </source>
</evidence>
<keyword evidence="2" id="KW-0812">Transmembrane</keyword>
<dbReference type="GO" id="GO:0015171">
    <property type="term" value="F:amino acid transmembrane transporter activity"/>
    <property type="evidence" value="ECO:0007669"/>
    <property type="project" value="TreeGrafter"/>
</dbReference>
<reference evidence="3 4" key="1">
    <citation type="journal article" date="2010" name="Nature">
        <title>Comparative genomics reveals mobile pathogenicity chromosomes in Fusarium.</title>
        <authorList>
            <person name="Ma L.J."/>
            <person name="van der Does H.C."/>
            <person name="Borkovich K.A."/>
            <person name="Coleman J.J."/>
            <person name="Daboussi M.J."/>
            <person name="Di Pietro A."/>
            <person name="Dufresne M."/>
            <person name="Freitag M."/>
            <person name="Grabherr M."/>
            <person name="Henrissat B."/>
            <person name="Houterman P.M."/>
            <person name="Kang S."/>
            <person name="Shim W.B."/>
            <person name="Woloshuk C."/>
            <person name="Xie X."/>
            <person name="Xu J.R."/>
            <person name="Antoniw J."/>
            <person name="Baker S.E."/>
            <person name="Bluhm B.H."/>
            <person name="Breakspear A."/>
            <person name="Brown D.W."/>
            <person name="Butchko R.A."/>
            <person name="Chapman S."/>
            <person name="Coulson R."/>
            <person name="Coutinho P.M."/>
            <person name="Danchin E.G."/>
            <person name="Diener A."/>
            <person name="Gale L.R."/>
            <person name="Gardiner D.M."/>
            <person name="Goff S."/>
            <person name="Hammond-Kosack K.E."/>
            <person name="Hilburn K."/>
            <person name="Hua-Van A."/>
            <person name="Jonkers W."/>
            <person name="Kazan K."/>
            <person name="Kodira C.D."/>
            <person name="Koehrsen M."/>
            <person name="Kumar L."/>
            <person name="Lee Y.H."/>
            <person name="Li L."/>
            <person name="Manners J.M."/>
            <person name="Miranda-Saavedra D."/>
            <person name="Mukherjee M."/>
            <person name="Park G."/>
            <person name="Park J."/>
            <person name="Park S.Y."/>
            <person name="Proctor R.H."/>
            <person name="Regev A."/>
            <person name="Ruiz-Roldan M.C."/>
            <person name="Sain D."/>
            <person name="Sakthikumar S."/>
            <person name="Sykes S."/>
            <person name="Schwartz D.C."/>
            <person name="Turgeon B.G."/>
            <person name="Wapinski I."/>
            <person name="Yoder O."/>
            <person name="Young S."/>
            <person name="Zeng Q."/>
            <person name="Zhou S."/>
            <person name="Galagan J."/>
            <person name="Cuomo C.A."/>
            <person name="Kistler H.C."/>
            <person name="Rep M."/>
        </authorList>
    </citation>
    <scope>NUCLEOTIDE SEQUENCE [LARGE SCALE GENOMIC DNA]</scope>
    <source>
        <strain evidence="4">4287 / CBS 123668 / FGSC 9935 / NRRL 34936</strain>
    </source>
</reference>
<dbReference type="KEGG" id="fox:FOXG_22497"/>
<sequence>MTPRNSEDKKLPPGLSASSEYDAGVEVGEVSPVDELRRDFKPRQVFMFSIACAIGTGLVIGSGTALSRGGPGSLLTSYLLVGATIQDHLVGTPT</sequence>
<evidence type="ECO:0000313" key="4">
    <source>
        <dbReference type="Proteomes" id="UP000009097"/>
    </source>
</evidence>
<accession>A0A0J9W9H0</accession>
<feature type="transmembrane region" description="Helical" evidence="2">
    <location>
        <begin position="45"/>
        <end position="66"/>
    </location>
</feature>
<evidence type="ECO:0000256" key="1">
    <source>
        <dbReference type="SAM" id="MobiDB-lite"/>
    </source>
</evidence>
<name>A0A0J9W9H0_FUSO4</name>
<dbReference type="RefSeq" id="XP_018257300.1">
    <property type="nucleotide sequence ID" value="XM_018402905.1"/>
</dbReference>
<evidence type="ECO:0000256" key="2">
    <source>
        <dbReference type="SAM" id="Phobius"/>
    </source>
</evidence>
<keyword evidence="2" id="KW-0472">Membrane</keyword>
<dbReference type="AlphaFoldDB" id="A0A0J9W9H0"/>
<dbReference type="PANTHER" id="PTHR43341:SF9">
    <property type="entry name" value="DICARBOXYLIC AMINO ACID PERMEASE"/>
    <property type="match status" value="1"/>
</dbReference>
<dbReference type="InterPro" id="IPR050524">
    <property type="entry name" value="APC_YAT"/>
</dbReference>
<dbReference type="Proteomes" id="UP000009097">
    <property type="component" value="Chromosome 14"/>
</dbReference>
<organism evidence="3 4">
    <name type="scientific">Fusarium oxysporum f. sp. lycopersici (strain 4287 / CBS 123668 / FGSC 9935 / NRRL 34936)</name>
    <name type="common">Fusarium vascular wilt of tomato</name>
    <dbReference type="NCBI Taxonomy" id="426428"/>
    <lineage>
        <taxon>Eukaryota</taxon>
        <taxon>Fungi</taxon>
        <taxon>Dikarya</taxon>
        <taxon>Ascomycota</taxon>
        <taxon>Pezizomycotina</taxon>
        <taxon>Sordariomycetes</taxon>
        <taxon>Hypocreomycetidae</taxon>
        <taxon>Hypocreales</taxon>
        <taxon>Nectriaceae</taxon>
        <taxon>Fusarium</taxon>
        <taxon>Fusarium oxysporum species complex</taxon>
    </lineage>
</organism>
<proteinExistence type="predicted"/>
<protein>
    <recommendedName>
        <fullName evidence="5">Amino acid permease/ SLC12A domain-containing protein</fullName>
    </recommendedName>
</protein>
<evidence type="ECO:0000313" key="3">
    <source>
        <dbReference type="EMBL" id="KNB19255.1"/>
    </source>
</evidence>